<evidence type="ECO:0000313" key="3">
    <source>
        <dbReference type="Proteomes" id="UP000000600"/>
    </source>
</evidence>
<dbReference type="EMBL" id="CT868341">
    <property type="protein sequence ID" value="CAK79791.1"/>
    <property type="molecule type" value="Genomic_DNA"/>
</dbReference>
<dbReference type="GO" id="GO:0005227">
    <property type="term" value="F:calcium-activated cation channel activity"/>
    <property type="evidence" value="ECO:0000318"/>
    <property type="project" value="GO_Central"/>
</dbReference>
<accession>A0D9S4</accession>
<feature type="transmembrane region" description="Helical" evidence="1">
    <location>
        <begin position="381"/>
        <end position="401"/>
    </location>
</feature>
<gene>
    <name evidence="2" type="ORF">GSPATT00014722001</name>
</gene>
<keyword evidence="1" id="KW-1133">Transmembrane helix</keyword>
<dbReference type="Proteomes" id="UP000000600">
    <property type="component" value="Unassembled WGS sequence"/>
</dbReference>
<dbReference type="OMA" id="CGWLPNI"/>
<dbReference type="GO" id="GO:0005886">
    <property type="term" value="C:plasma membrane"/>
    <property type="evidence" value="ECO:0000318"/>
    <property type="project" value="GO_Central"/>
</dbReference>
<keyword evidence="1" id="KW-0812">Transmembrane</keyword>
<reference evidence="2 3" key="1">
    <citation type="journal article" date="2006" name="Nature">
        <title>Global trends of whole-genome duplications revealed by the ciliate Paramecium tetraurelia.</title>
        <authorList>
            <consortium name="Genoscope"/>
            <person name="Aury J.-M."/>
            <person name="Jaillon O."/>
            <person name="Duret L."/>
            <person name="Noel B."/>
            <person name="Jubin C."/>
            <person name="Porcel B.M."/>
            <person name="Segurens B."/>
            <person name="Daubin V."/>
            <person name="Anthouard V."/>
            <person name="Aiach N."/>
            <person name="Arnaiz O."/>
            <person name="Billaut A."/>
            <person name="Beisson J."/>
            <person name="Blanc I."/>
            <person name="Bouhouche K."/>
            <person name="Camara F."/>
            <person name="Duharcourt S."/>
            <person name="Guigo R."/>
            <person name="Gogendeau D."/>
            <person name="Katinka M."/>
            <person name="Keller A.-M."/>
            <person name="Kissmehl R."/>
            <person name="Klotz C."/>
            <person name="Koll F."/>
            <person name="Le Moue A."/>
            <person name="Lepere C."/>
            <person name="Malinsky S."/>
            <person name="Nowacki M."/>
            <person name="Nowak J.K."/>
            <person name="Plattner H."/>
            <person name="Poulain J."/>
            <person name="Ruiz F."/>
            <person name="Serrano V."/>
            <person name="Zagulski M."/>
            <person name="Dessen P."/>
            <person name="Betermier M."/>
            <person name="Weissenbach J."/>
            <person name="Scarpelli C."/>
            <person name="Schachter V."/>
            <person name="Sperling L."/>
            <person name="Meyer E."/>
            <person name="Cohen J."/>
            <person name="Wincker P."/>
        </authorList>
    </citation>
    <scope>NUCLEOTIDE SEQUENCE [LARGE SCALE GENOMIC DNA]</scope>
    <source>
        <strain evidence="2 3">Stock d4-2</strain>
    </source>
</reference>
<dbReference type="RefSeq" id="XP_001447188.1">
    <property type="nucleotide sequence ID" value="XM_001447151.1"/>
</dbReference>
<feature type="transmembrane region" description="Helical" evidence="1">
    <location>
        <begin position="463"/>
        <end position="486"/>
    </location>
</feature>
<dbReference type="KEGG" id="ptm:GSPATT00014722001"/>
<feature type="transmembrane region" description="Helical" evidence="1">
    <location>
        <begin position="153"/>
        <end position="170"/>
    </location>
</feature>
<proteinExistence type="predicted"/>
<name>A0D9S4_PARTE</name>
<dbReference type="HOGENOM" id="CLU_393039_0_0_1"/>
<feature type="transmembrane region" description="Helical" evidence="1">
    <location>
        <begin position="576"/>
        <end position="595"/>
    </location>
</feature>
<dbReference type="AlphaFoldDB" id="A0D9S4"/>
<dbReference type="GeneID" id="5032973"/>
<evidence type="ECO:0000256" key="1">
    <source>
        <dbReference type="SAM" id="Phobius"/>
    </source>
</evidence>
<sequence length="726" mass="85448">MEDPYDFMLGENLLKSPPNFETAHYHNVNGQFKLKKAQIIHREIVNNSNRCPCCYLPVQTIKYPILVDVNVFSNCGTSYKYFKLLKTYFILLSILLQLEYLLHSIIAGLYNLIQNSKGDQCINDQSCKNNLNNQLSILNRFDPENYQDDVLDVLYAIAFIVQLVFIRYITHQTNDYFNVDHDYDSEKTIQICSLKISSINTQWKRNTILEHFRNGMLESIPFQYNIIDCCLIYDIYHLENELKLQIREVYKKEKSRRLTIKLIDRSLQDILRKTVNQFYTMSNSKKYLKFTGSVYITLSDQQEAINFKKQFKRNFCLEQCPRPSDVIWKKIRSNGNPKLQLIKTAIALCGWLPNIAIEVAKNDYILSNPGKSQDQYQINTLLSLVTALILFLSSKICIHTIHNYVKQSFQDSKRQYWKQYLQMNEVIICIMFYLGPPIFVAVYSGEGTRQEKLWRSGGLSEDIIMIILVNAGLQILFTIMDIGQAWKLIKIIYYKYFNKGSNLTQFEANKLFSKKLNFNKKRVDLTILVFQCSYYGYLFPICYPITLISLLIIYWLNKYQFINNGTNQKIQFKYRLSKIMTFMVIASQLGSTQIIKITYLGYTSNQAFNYIYYAKCIILIYLFWIKPELLFKKRTQTNKTNLDLVSSLQNNDLYPKYNPVVNENHLNSLSQQQSSLDMVVQLRLSRQQKYYEALQIKLLREIEELEKSELSTVQKNHIRPIQEDVN</sequence>
<evidence type="ECO:0008006" key="4">
    <source>
        <dbReference type="Google" id="ProtNLM"/>
    </source>
</evidence>
<keyword evidence="1" id="KW-0472">Membrane</keyword>
<feature type="transmembrane region" description="Helical" evidence="1">
    <location>
        <begin position="421"/>
        <end position="443"/>
    </location>
</feature>
<feature type="transmembrane region" description="Helical" evidence="1">
    <location>
        <begin position="88"/>
        <end position="110"/>
    </location>
</feature>
<dbReference type="InParanoid" id="A0D9S4"/>
<feature type="transmembrane region" description="Helical" evidence="1">
    <location>
        <begin position="607"/>
        <end position="625"/>
    </location>
</feature>
<feature type="transmembrane region" description="Helical" evidence="1">
    <location>
        <begin position="534"/>
        <end position="556"/>
    </location>
</feature>
<keyword evidence="3" id="KW-1185">Reference proteome</keyword>
<protein>
    <recommendedName>
        <fullName evidence="4">CSC1/OSCA1-like cytosolic domain-containing protein</fullName>
    </recommendedName>
</protein>
<dbReference type="OrthoDB" id="308632at2759"/>
<organism evidence="2 3">
    <name type="scientific">Paramecium tetraurelia</name>
    <dbReference type="NCBI Taxonomy" id="5888"/>
    <lineage>
        <taxon>Eukaryota</taxon>
        <taxon>Sar</taxon>
        <taxon>Alveolata</taxon>
        <taxon>Ciliophora</taxon>
        <taxon>Intramacronucleata</taxon>
        <taxon>Oligohymenophorea</taxon>
        <taxon>Peniculida</taxon>
        <taxon>Parameciidae</taxon>
        <taxon>Paramecium</taxon>
    </lineage>
</organism>
<evidence type="ECO:0000313" key="2">
    <source>
        <dbReference type="EMBL" id="CAK79791.1"/>
    </source>
</evidence>